<organism evidence="6 7">
    <name type="scientific">Pristionchus pacificus</name>
    <name type="common">Parasitic nematode worm</name>
    <dbReference type="NCBI Taxonomy" id="54126"/>
    <lineage>
        <taxon>Eukaryota</taxon>
        <taxon>Metazoa</taxon>
        <taxon>Ecdysozoa</taxon>
        <taxon>Nematoda</taxon>
        <taxon>Chromadorea</taxon>
        <taxon>Rhabditida</taxon>
        <taxon>Rhabditina</taxon>
        <taxon>Diplogasteromorpha</taxon>
        <taxon>Diplogasteroidea</taxon>
        <taxon>Neodiplogasteridae</taxon>
        <taxon>Pristionchus</taxon>
    </lineage>
</organism>
<dbReference type="GO" id="GO:0007606">
    <property type="term" value="P:sensory perception of chemical stimulus"/>
    <property type="evidence" value="ECO:0007669"/>
    <property type="project" value="InterPro"/>
</dbReference>
<dbReference type="GO" id="GO:0006950">
    <property type="term" value="P:response to stress"/>
    <property type="evidence" value="ECO:0007669"/>
    <property type="project" value="UniProtKB-ARBA"/>
</dbReference>
<dbReference type="GO" id="GO:0005524">
    <property type="term" value="F:ATP binding"/>
    <property type="evidence" value="ECO:0007669"/>
    <property type="project" value="UniProtKB-KW"/>
</dbReference>
<keyword evidence="5" id="KW-0812">Transmembrane</keyword>
<dbReference type="InterPro" id="IPR029047">
    <property type="entry name" value="HSP70_peptide-bd_sf"/>
</dbReference>
<dbReference type="GO" id="GO:0005829">
    <property type="term" value="C:cytosol"/>
    <property type="evidence" value="ECO:0000318"/>
    <property type="project" value="GO_Central"/>
</dbReference>
<feature type="transmembrane region" description="Helical" evidence="5">
    <location>
        <begin position="1586"/>
        <end position="1608"/>
    </location>
</feature>
<dbReference type="EnsemblMetazoa" id="PPA28092.1">
    <property type="protein sequence ID" value="PPA28092.1"/>
    <property type="gene ID" value="WBGene00117646"/>
</dbReference>
<evidence type="ECO:0008006" key="8">
    <source>
        <dbReference type="Google" id="ProtNLM"/>
    </source>
</evidence>
<evidence type="ECO:0000256" key="2">
    <source>
        <dbReference type="ARBA" id="ARBA00007381"/>
    </source>
</evidence>
<evidence type="ECO:0000256" key="5">
    <source>
        <dbReference type="SAM" id="Phobius"/>
    </source>
</evidence>
<dbReference type="GO" id="GO:0005634">
    <property type="term" value="C:nucleus"/>
    <property type="evidence" value="ECO:0000318"/>
    <property type="project" value="GO_Central"/>
</dbReference>
<dbReference type="PROSITE" id="PS01036">
    <property type="entry name" value="HSP70_3"/>
    <property type="match status" value="1"/>
</dbReference>
<dbReference type="PROSITE" id="PS00329">
    <property type="entry name" value="HSP70_2"/>
    <property type="match status" value="1"/>
</dbReference>
<name>A0A8R1YJH6_PRIPA</name>
<dbReference type="GO" id="GO:0005886">
    <property type="term" value="C:plasma membrane"/>
    <property type="evidence" value="ECO:0000318"/>
    <property type="project" value="GO_Central"/>
</dbReference>
<dbReference type="SUPFAM" id="SSF100920">
    <property type="entry name" value="Heat shock protein 70kD (HSP70), peptide-binding domain"/>
    <property type="match status" value="1"/>
</dbReference>
<sequence>MTKAIGIDLGTTFTCVAFMKTDEIVDVATNRHSNKITPSVVHYGTEMAKVGEDAVAMRGIDPTNTIFQVKRFMGRDANDNEIKKRTYPFEIVAGSKGGVNIRVLAEESTGEKVTQAVITVPANFTNAQRQATKDAGEIAGFEVLRIVNEPTAAALAYGFDKSNKTETRTILVYDLGGGTFDVSIVEMKGTEADVKSTRGLTFLGGEDFDYRIYEEAVAEFKVMGVDITEDREFALQQSCEQAKRTLSTCDSAEIETFDAAGEKKSFTITRSRNCVKIYSKRPSIDAIKESGCEMNAIDDVVLVGGSSRIPRVQKLLQHLFANKKLKFDIPPDHAVAHGAAILAATLSKEEEGGTPLKIAGGGAVKLVDVTPFSLGIAVPYDNMQVIISRNSRYPTRKTELFSNAEENQTSLRFKIYEGEFAIASQNNLLGKLDIICPPRPIGENEMATTFSIDVNGILQLHVKDIDTGKEAQTTIETSKLSTEERNKMVAEAENRAAQKAIQWAKKEARTVFADALMRVKTSIRRATDEEKRKQMLAIVTKKEQWIASGMLSRVAECTARTPTDIRIYAEKAAFEGQALRSMIKRLQTRTKHRLSETTKSFAERCYEERLFFYFSFTLQICVDDRSGEAKTCDILALPNNEEETTLAKVWDPLFDHCSNTLRSKSLDAASIRLSKLSDLWKKRTTHRLLLSLVREMADLLVRLKEEDAENCAAAISRIIRLPNDVHFVQKGYVFRDDEDESNSSIKRKTVTIVEEIDTTMKYVCELITSIAKDIPLQEVYSVLNTCAGTDSLHTAMQNFAKSRIETRARHMTPSSLKHYPEVNSLAACFMRAKEMRIGTDYSVVAVNEDDGPTLRVQLKVKGEMYGLKQFLELRHGCELTDPNGTNSARPINRNLLQSCESCHIILRADEIKPSKTKAREIKGVEQWETQGPSHTVIQKTINVEGGKKNSSSTYTQPTTIVPKSKYPYVSYPYYSPYKYATPYVSPEINSLILKKEDLHTRRTVLERTAQMVHILRVPIGDDERSPLDIRCDGFVERARTKIEEIALKTKEIDEKLARMNPTEWPVPSSRKVQMIAFDNGVNFHNLQKVTTHFHRKSTTFDELVTKIRESLKPMSDNCSRGYIYVLAPDTISEATRFLNDLERIELPPPDNRIQLSHRYIADCSFYVPKVKHFDERGLLKLEGAFRELFAICDPHRFQSHTDEDAIVIGTANKGQPFLLAPNKVAQRIARELVRNGLVNCQDANIVETQAFVYETLIVPCIYNLEIESEDLVTEITKMQGALMDYGSYEWTHWLTNRLLALKFHDSVLSFYRRSIAEREFCLRDEMVIKRIRNALTNPELPPMQTKLQQIAMDAFVNSTIEKIIRGERLVELQPHYTDEKTADKLARFIRSRRMPPTEPDSMCVFGSDNSSYWLILFVKSEYISTMKQLYLTGIVVEECVSIVEASTLGDSPLPQLGIARTFSLAQAFCLMFVCGIERVFATYFVADYERKRRYYLSIIIIVTMDAVTVSISYAMVTGILNGYIFCVVIIFPNFACAGMQRLMLKWNKQRLATLSHVLKRSANDDYSLSLRLQLKENVWSIQKIEFGMYLLIIGLTVNLIITYCPIFVLTEPDEMETLQWCQWAANVLIAITITLCVPMGTFAIGMHTGEIPAYARLFMKLFGSKDSVEVKVEKKETDTYFGQLHSQWDLAMRRAIYVQGPDNASYWIMLFVKSDFIVSWRFFYYFGYVVEVLHPNMILIFNNLYFTFHIGSIARIGLIVFESRLIELQYLGSFPVPQFAVIRMFSIAQAFGYIYYATAERFTIRALASISEINGRSFRVFATILVDDYEKRPRRLNALLAMLFMDVVVLFISVILVTGVLNGYITCILAAAPSVACIGILQYLLKRNTRRMRKVSDTIKRSANVNYSLSLRVQLKENKIEFGMFVVVIALISNLSLFIIPVFVLTEADQMETLQWCQWATNISIAVSITCGIPIGTFALAMHSGKLPGYARIHMTIFGRNEVVVVKREVTDEHFNQLHSQWDMAIRRATLSTFFYPEPDSIHVQGPDNASYWVILFVKSDNIVEWKQLYYIGVVVEIIFLVLGGYLHGNSTLLIWKHKALHPNMILIYTNYYFMFNIGSMARIGIIMFETRLIYVKHMGSAPVPQLGIIRLFSVIHVFCYLYFATAERVFATILVADYEKQQRHRFAIVIISFLNVAILLVSTTFVTGVLNGYICCFLAIIPCFGCVGVLRYLYHWNKKRLAKLSDTIKRSANDHYSLSLRMQLRENVWTIQVLLVPKHTKNLLQKIEFGMYIVIVCMVVNLAIILIPIFILSEREDTETLQWWQWAANINIAVFITCSVPMGKFAVAMHTGNLPVYARWYLKLFGQNEVIVVKTEKKETDEHFHQLHNQWDLAMKREGKW</sequence>
<dbReference type="GO" id="GO:0016887">
    <property type="term" value="F:ATP hydrolysis activity"/>
    <property type="evidence" value="ECO:0000318"/>
    <property type="project" value="GO_Central"/>
</dbReference>
<feature type="transmembrane region" description="Helical" evidence="5">
    <location>
        <begin position="1464"/>
        <end position="1485"/>
    </location>
</feature>
<feature type="transmembrane region" description="Helical" evidence="5">
    <location>
        <begin position="1963"/>
        <end position="1982"/>
    </location>
</feature>
<dbReference type="Gene3D" id="2.60.34.10">
    <property type="entry name" value="Substrate Binding Domain Of DNAk, Chain A, domain 1"/>
    <property type="match status" value="1"/>
</dbReference>
<feature type="transmembrane region" description="Helical" evidence="5">
    <location>
        <begin position="1623"/>
        <end position="1646"/>
    </location>
</feature>
<dbReference type="PANTHER" id="PTHR23128:SF132">
    <property type="entry name" value="SERPENTINE RECEPTOR, CLASS E (EPSILON)-RELATED"/>
    <property type="match status" value="1"/>
</dbReference>
<feature type="transmembrane region" description="Helical" evidence="5">
    <location>
        <begin position="1738"/>
        <end position="1761"/>
    </location>
</feature>
<feature type="transmembrane region" description="Helical" evidence="5">
    <location>
        <begin position="2290"/>
        <end position="2312"/>
    </location>
</feature>
<dbReference type="Proteomes" id="UP000005239">
    <property type="component" value="Unassembled WGS sequence"/>
</dbReference>
<evidence type="ECO:0000313" key="6">
    <source>
        <dbReference type="EnsemblMetazoa" id="PPA28092.1"/>
    </source>
</evidence>
<keyword evidence="5" id="KW-0472">Membrane</keyword>
<dbReference type="InterPro" id="IPR018181">
    <property type="entry name" value="Heat_shock_70_CS"/>
</dbReference>
<dbReference type="Pfam" id="PF03125">
    <property type="entry name" value="Sre"/>
    <property type="match status" value="3"/>
</dbReference>
<accession>A0A8R1YJH6</accession>
<dbReference type="Pfam" id="PF00012">
    <property type="entry name" value="HSP70"/>
    <property type="match status" value="1"/>
</dbReference>
<dbReference type="InterPro" id="IPR043129">
    <property type="entry name" value="ATPase_NBD"/>
</dbReference>
<gene>
    <name evidence="6" type="primary">WBGene00117646</name>
</gene>
<keyword evidence="5" id="KW-1133">Transmembrane helix</keyword>
<evidence type="ECO:0000256" key="3">
    <source>
        <dbReference type="ARBA" id="ARBA00022741"/>
    </source>
</evidence>
<reference evidence="6" key="2">
    <citation type="submission" date="2022-06" db="UniProtKB">
        <authorList>
            <consortium name="EnsemblMetazoa"/>
        </authorList>
    </citation>
    <scope>IDENTIFICATION</scope>
    <source>
        <strain evidence="6">PS312</strain>
    </source>
</reference>
<feature type="transmembrane region" description="Helical" evidence="5">
    <location>
        <begin position="1838"/>
        <end position="1857"/>
    </location>
</feature>
<keyword evidence="3" id="KW-0547">Nucleotide-binding</keyword>
<feature type="transmembrane region" description="Helical" evidence="5">
    <location>
        <begin position="1522"/>
        <end position="1544"/>
    </location>
</feature>
<feature type="transmembrane region" description="Helical" evidence="5">
    <location>
        <begin position="2324"/>
        <end position="2343"/>
    </location>
</feature>
<feature type="transmembrane region" description="Helical" evidence="5">
    <location>
        <begin position="1922"/>
        <end position="1943"/>
    </location>
</feature>
<dbReference type="FunFam" id="3.30.420.40:FF:000673">
    <property type="entry name" value="Uncharacterized protein"/>
    <property type="match status" value="1"/>
</dbReference>
<dbReference type="PRINTS" id="PR00301">
    <property type="entry name" value="HEATSHOCK70"/>
</dbReference>
<feature type="transmembrane region" description="Helical" evidence="5">
    <location>
        <begin position="2069"/>
        <end position="2087"/>
    </location>
</feature>
<dbReference type="GO" id="GO:0044183">
    <property type="term" value="F:protein folding chaperone"/>
    <property type="evidence" value="ECO:0000318"/>
    <property type="project" value="GO_Central"/>
</dbReference>
<keyword evidence="7" id="KW-1185">Reference proteome</keyword>
<feature type="transmembrane region" description="Helical" evidence="5">
    <location>
        <begin position="1863"/>
        <end position="1885"/>
    </location>
</feature>
<dbReference type="SUPFAM" id="SSF53067">
    <property type="entry name" value="Actin-like ATPase domain"/>
    <property type="match status" value="2"/>
</dbReference>
<feature type="transmembrane region" description="Helical" evidence="5">
    <location>
        <begin position="2212"/>
        <end position="2235"/>
    </location>
</feature>
<dbReference type="GO" id="GO:0005737">
    <property type="term" value="C:cytoplasm"/>
    <property type="evidence" value="ECO:0000318"/>
    <property type="project" value="GO_Central"/>
</dbReference>
<keyword evidence="4" id="KW-0067">ATP-binding</keyword>
<evidence type="ECO:0000256" key="1">
    <source>
        <dbReference type="ARBA" id="ARBA00006803"/>
    </source>
</evidence>
<dbReference type="GO" id="GO:0140662">
    <property type="term" value="F:ATP-dependent protein folding chaperone"/>
    <property type="evidence" value="ECO:0007669"/>
    <property type="project" value="InterPro"/>
</dbReference>
<dbReference type="InterPro" id="IPR004151">
    <property type="entry name" value="7TM_GPCR_serpentine_rcpt_Sre"/>
</dbReference>
<protein>
    <recommendedName>
        <fullName evidence="8">G protein-coupled receptor</fullName>
    </recommendedName>
</protein>
<dbReference type="GO" id="GO:0031072">
    <property type="term" value="F:heat shock protein binding"/>
    <property type="evidence" value="ECO:0000318"/>
    <property type="project" value="GO_Central"/>
</dbReference>
<dbReference type="CDD" id="cd24028">
    <property type="entry name" value="ASKHA_NBD_HSP70_HSPA1-like"/>
    <property type="match status" value="1"/>
</dbReference>
<dbReference type="PANTHER" id="PTHR23128">
    <property type="entry name" value="SERPENTINE RECEPTOR, CLASS E (EPSILON)-RELATED"/>
    <property type="match status" value="1"/>
</dbReference>
<feature type="transmembrane region" description="Helical" evidence="5">
    <location>
        <begin position="2187"/>
        <end position="2206"/>
    </location>
</feature>
<reference evidence="7" key="1">
    <citation type="journal article" date="2008" name="Nat. Genet.">
        <title>The Pristionchus pacificus genome provides a unique perspective on nematode lifestyle and parasitism.</title>
        <authorList>
            <person name="Dieterich C."/>
            <person name="Clifton S.W."/>
            <person name="Schuster L.N."/>
            <person name="Chinwalla A."/>
            <person name="Delehaunty K."/>
            <person name="Dinkelacker I."/>
            <person name="Fulton L."/>
            <person name="Fulton R."/>
            <person name="Godfrey J."/>
            <person name="Minx P."/>
            <person name="Mitreva M."/>
            <person name="Roeseler W."/>
            <person name="Tian H."/>
            <person name="Witte H."/>
            <person name="Yang S.P."/>
            <person name="Wilson R.K."/>
            <person name="Sommer R.J."/>
        </authorList>
    </citation>
    <scope>NUCLEOTIDE SEQUENCE [LARGE SCALE GENOMIC DNA]</scope>
    <source>
        <strain evidence="7">PS312</strain>
    </source>
</reference>
<dbReference type="GO" id="GO:0042026">
    <property type="term" value="P:protein refolding"/>
    <property type="evidence" value="ECO:0000318"/>
    <property type="project" value="GO_Central"/>
</dbReference>
<feature type="transmembrane region" description="Helical" evidence="5">
    <location>
        <begin position="2107"/>
        <end position="2129"/>
    </location>
</feature>
<evidence type="ECO:0000256" key="4">
    <source>
        <dbReference type="ARBA" id="ARBA00022840"/>
    </source>
</evidence>
<dbReference type="InterPro" id="IPR013126">
    <property type="entry name" value="Hsp_70_fam"/>
</dbReference>
<dbReference type="Gene3D" id="3.90.640.10">
    <property type="entry name" value="Actin, Chain A, domain 4"/>
    <property type="match status" value="1"/>
</dbReference>
<proteinExistence type="inferred from homology"/>
<dbReference type="Gene3D" id="3.30.420.40">
    <property type="match status" value="3"/>
</dbReference>
<comment type="similarity">
    <text evidence="1">Belongs to the nematode receptor-like protein sre family.</text>
</comment>
<comment type="similarity">
    <text evidence="2">Belongs to the heat shock protein 70 family.</text>
</comment>
<evidence type="ECO:0000313" key="7">
    <source>
        <dbReference type="Proteomes" id="UP000005239"/>
    </source>
</evidence>
<feature type="transmembrane region" description="Helical" evidence="5">
    <location>
        <begin position="1494"/>
        <end position="1516"/>
    </location>
</feature>